<dbReference type="InterPro" id="IPR017978">
    <property type="entry name" value="GPCR_3_C"/>
</dbReference>
<feature type="transmembrane region" description="Helical" evidence="10">
    <location>
        <begin position="238"/>
        <end position="258"/>
    </location>
</feature>
<feature type="transmembrane region" description="Helical" evidence="10">
    <location>
        <begin position="264"/>
        <end position="282"/>
    </location>
</feature>
<evidence type="ECO:0000256" key="3">
    <source>
        <dbReference type="ARBA" id="ARBA00022989"/>
    </source>
</evidence>
<evidence type="ECO:0000256" key="9">
    <source>
        <dbReference type="SAM" id="MobiDB-lite"/>
    </source>
</evidence>
<dbReference type="GO" id="GO:0038039">
    <property type="term" value="C:G protein-coupled receptor heterodimeric complex"/>
    <property type="evidence" value="ECO:0007669"/>
    <property type="project" value="TreeGrafter"/>
</dbReference>
<dbReference type="PRINTS" id="PR01176">
    <property type="entry name" value="GABABRECEPTR"/>
</dbReference>
<evidence type="ECO:0000256" key="1">
    <source>
        <dbReference type="ARBA" id="ARBA00004141"/>
    </source>
</evidence>
<comment type="subcellular location">
    <subcellularLocation>
        <location evidence="1">Membrane</location>
        <topology evidence="1">Multi-pass membrane protein</topology>
    </subcellularLocation>
</comment>
<evidence type="ECO:0000256" key="2">
    <source>
        <dbReference type="ARBA" id="ARBA00022692"/>
    </source>
</evidence>
<feature type="transmembrane region" description="Helical" evidence="10">
    <location>
        <begin position="102"/>
        <end position="122"/>
    </location>
</feature>
<evidence type="ECO:0000256" key="10">
    <source>
        <dbReference type="SAM" id="Phobius"/>
    </source>
</evidence>
<reference evidence="11" key="1">
    <citation type="submission" date="2020-04" db="EMBL/GenBank/DDBJ databases">
        <authorList>
            <person name="Alioto T."/>
            <person name="Alioto T."/>
            <person name="Gomez Garrido J."/>
        </authorList>
    </citation>
    <scope>NUCLEOTIDE SEQUENCE</scope>
    <source>
        <strain evidence="11">A484AB</strain>
    </source>
</reference>
<dbReference type="OrthoDB" id="6003342at2759"/>
<dbReference type="AlphaFoldDB" id="A0A6S7IE77"/>
<gene>
    <name evidence="11" type="ORF">PACLA_8A045120</name>
</gene>
<dbReference type="InterPro" id="IPR002455">
    <property type="entry name" value="GPCR3_GABA-B"/>
</dbReference>
<evidence type="ECO:0000256" key="6">
    <source>
        <dbReference type="ARBA" id="ARBA00023170"/>
    </source>
</evidence>
<dbReference type="EMBL" id="CACRXK020008306">
    <property type="protein sequence ID" value="CAB4014450.1"/>
    <property type="molecule type" value="Genomic_DNA"/>
</dbReference>
<comment type="caution">
    <text evidence="11">The sequence shown here is derived from an EMBL/GenBank/DDBJ whole genome shotgun (WGS) entry which is preliminary data.</text>
</comment>
<evidence type="ECO:0000256" key="8">
    <source>
        <dbReference type="ARBA" id="ARBA00023224"/>
    </source>
</evidence>
<dbReference type="GO" id="GO:0004965">
    <property type="term" value="F:G protein-coupled GABA receptor activity"/>
    <property type="evidence" value="ECO:0007669"/>
    <property type="project" value="InterPro"/>
</dbReference>
<evidence type="ECO:0000256" key="5">
    <source>
        <dbReference type="ARBA" id="ARBA00023136"/>
    </source>
</evidence>
<evidence type="ECO:0000313" key="12">
    <source>
        <dbReference type="Proteomes" id="UP001152795"/>
    </source>
</evidence>
<dbReference type="Pfam" id="PF00003">
    <property type="entry name" value="7tm_3"/>
    <property type="match status" value="1"/>
</dbReference>
<feature type="transmembrane region" description="Helical" evidence="10">
    <location>
        <begin position="198"/>
        <end position="217"/>
    </location>
</feature>
<keyword evidence="12" id="KW-1185">Reference proteome</keyword>
<feature type="transmembrane region" description="Helical" evidence="10">
    <location>
        <begin position="63"/>
        <end position="82"/>
    </location>
</feature>
<dbReference type="PANTHER" id="PTHR10519">
    <property type="entry name" value="GABA-B RECEPTOR"/>
    <property type="match status" value="1"/>
</dbReference>
<feature type="transmembrane region" description="Helical" evidence="10">
    <location>
        <begin position="26"/>
        <end position="51"/>
    </location>
</feature>
<keyword evidence="3 10" id="KW-1133">Transmembrane helix</keyword>
<evidence type="ECO:0000256" key="4">
    <source>
        <dbReference type="ARBA" id="ARBA00023040"/>
    </source>
</evidence>
<sequence>MKLDDGESAFPTPSIEYEYVWMKKSVFLAVLGLDGLAFLFCICCAIAITIYRKHLTFVNTGFALTYIFILGCVMMLMSVPLFGIDSNLANKINIPKACMARIWLLSVGYSLSVGIMIVRVIYTAFMELVREFKSYQITPTVTLFFVTSMAIIDTTVVIAWRWLSPPHKDYVTKEIELVGVRDERRTLVETCNSEKESMLIGFMCFYKGGLLLVALIVSIFKREEEEKRSGDYNQCQMGLLSVLVAGAVGLPVVLSLPYNPNKSFAVGGVVVILEVFFLMIWVKVSKIFNAHKCKKGEALEFGKYSVERSPRCVPCVRPVYGCAYDIKSQGLFNEGYDLDSVVDIKDADPEFVKEADEEDNLADSGIGFDCKVSEDVLPDDLPSHDEYNMKPYDPDAEEEREEEEETDDEAGDRPEGETSDDDSSSSSSDDENPKKNKENASSSGALARSAVSLHLNKSTAGSHTFFKEDNNSETPVEQSN</sequence>
<keyword evidence="4" id="KW-0297">G-protein coupled receptor</keyword>
<accession>A0A6S7IE77</accession>
<proteinExistence type="predicted"/>
<keyword evidence="2 10" id="KW-0812">Transmembrane</keyword>
<dbReference type="PROSITE" id="PS50259">
    <property type="entry name" value="G_PROTEIN_RECEP_F3_4"/>
    <property type="match status" value="1"/>
</dbReference>
<feature type="transmembrane region" description="Helical" evidence="10">
    <location>
        <begin position="143"/>
        <end position="163"/>
    </location>
</feature>
<keyword evidence="5 10" id="KW-0472">Membrane</keyword>
<dbReference type="PANTHER" id="PTHR10519:SF20">
    <property type="entry name" value="G-PROTEIN COUPLED RECEPTOR 156-RELATED"/>
    <property type="match status" value="1"/>
</dbReference>
<dbReference type="Proteomes" id="UP001152795">
    <property type="component" value="Unassembled WGS sequence"/>
</dbReference>
<name>A0A6S7IE77_PARCT</name>
<feature type="region of interest" description="Disordered" evidence="9">
    <location>
        <begin position="375"/>
        <end position="480"/>
    </location>
</feature>
<evidence type="ECO:0000256" key="7">
    <source>
        <dbReference type="ARBA" id="ARBA00023180"/>
    </source>
</evidence>
<protein>
    <submittedName>
        <fullName evidence="11">Gamma-aminobutyric acid type B receptor subunit 1-like isoform X1</fullName>
    </submittedName>
</protein>
<keyword evidence="8" id="KW-0807">Transducer</keyword>
<organism evidence="11 12">
    <name type="scientific">Paramuricea clavata</name>
    <name type="common">Red gorgonian</name>
    <name type="synonym">Violescent sea-whip</name>
    <dbReference type="NCBI Taxonomy" id="317549"/>
    <lineage>
        <taxon>Eukaryota</taxon>
        <taxon>Metazoa</taxon>
        <taxon>Cnidaria</taxon>
        <taxon>Anthozoa</taxon>
        <taxon>Octocorallia</taxon>
        <taxon>Malacalcyonacea</taxon>
        <taxon>Plexauridae</taxon>
        <taxon>Paramuricea</taxon>
    </lineage>
</organism>
<feature type="non-terminal residue" evidence="11">
    <location>
        <position position="1"/>
    </location>
</feature>
<keyword evidence="7" id="KW-0325">Glycoprotein</keyword>
<keyword evidence="6 11" id="KW-0675">Receptor</keyword>
<evidence type="ECO:0000313" key="11">
    <source>
        <dbReference type="EMBL" id="CAB4014450.1"/>
    </source>
</evidence>
<feature type="compositionally biased region" description="Acidic residues" evidence="9">
    <location>
        <begin position="394"/>
        <end position="410"/>
    </location>
</feature>